<dbReference type="AlphaFoldDB" id="A0A9D4UFL1"/>
<sequence length="126" mass="14246">MELANLCVQQAQPGHFPSYGDDVGLFTVLLDSVIPIQFLIRGCLVYGIKCKYNRSLDTLEEFLGQKTELEGSCKPWHVIFLELTEFIMLLNYDGYLIGSLVSIWLEVVQSARTKLHGHELAAKSRL</sequence>
<comment type="caution">
    <text evidence="1">The sequence shown here is derived from an EMBL/GenBank/DDBJ whole genome shotgun (WGS) entry which is preliminary data.</text>
</comment>
<accession>A0A9D4UFL1</accession>
<reference evidence="1" key="1">
    <citation type="submission" date="2021-01" db="EMBL/GenBank/DDBJ databases">
        <title>Adiantum capillus-veneris genome.</title>
        <authorList>
            <person name="Fang Y."/>
            <person name="Liao Q."/>
        </authorList>
    </citation>
    <scope>NUCLEOTIDE SEQUENCE</scope>
    <source>
        <strain evidence="1">H3</strain>
        <tissue evidence="1">Leaf</tissue>
    </source>
</reference>
<dbReference type="Proteomes" id="UP000886520">
    <property type="component" value="Chromosome 18"/>
</dbReference>
<dbReference type="EMBL" id="JABFUD020000018">
    <property type="protein sequence ID" value="KAI5066346.1"/>
    <property type="molecule type" value="Genomic_DNA"/>
</dbReference>
<proteinExistence type="predicted"/>
<evidence type="ECO:0000313" key="2">
    <source>
        <dbReference type="Proteomes" id="UP000886520"/>
    </source>
</evidence>
<organism evidence="1 2">
    <name type="scientific">Adiantum capillus-veneris</name>
    <name type="common">Maidenhair fern</name>
    <dbReference type="NCBI Taxonomy" id="13818"/>
    <lineage>
        <taxon>Eukaryota</taxon>
        <taxon>Viridiplantae</taxon>
        <taxon>Streptophyta</taxon>
        <taxon>Embryophyta</taxon>
        <taxon>Tracheophyta</taxon>
        <taxon>Polypodiopsida</taxon>
        <taxon>Polypodiidae</taxon>
        <taxon>Polypodiales</taxon>
        <taxon>Pteridineae</taxon>
        <taxon>Pteridaceae</taxon>
        <taxon>Vittarioideae</taxon>
        <taxon>Adiantum</taxon>
    </lineage>
</organism>
<protein>
    <submittedName>
        <fullName evidence="1">Uncharacterized protein</fullName>
    </submittedName>
</protein>
<gene>
    <name evidence="1" type="ORF">GOP47_0018970</name>
</gene>
<evidence type="ECO:0000313" key="1">
    <source>
        <dbReference type="EMBL" id="KAI5066346.1"/>
    </source>
</evidence>
<keyword evidence="2" id="KW-1185">Reference proteome</keyword>
<name>A0A9D4UFL1_ADICA</name>